<evidence type="ECO:0000313" key="9">
    <source>
        <dbReference type="Proteomes" id="UP000007652"/>
    </source>
</evidence>
<dbReference type="eggNOG" id="COG1345">
    <property type="taxonomic scope" value="Bacteria"/>
</dbReference>
<comment type="function">
    <text evidence="5">Required for morphogenesis and for the elongation of the flagellar filament by facilitating polymerization of the flagellin monomers at the tip of growing filament. Forms a capping structure, which prevents flagellin subunits (transported through the central channel of the flagellum) from leaking out without polymerization at the distal end.</text>
</comment>
<dbReference type="GO" id="GO:0005576">
    <property type="term" value="C:extracellular region"/>
    <property type="evidence" value="ECO:0007669"/>
    <property type="project" value="UniProtKB-SubCell"/>
</dbReference>
<dbReference type="AlphaFoldDB" id="I7K8B9"/>
<keyword evidence="8" id="KW-0966">Cell projection</keyword>
<dbReference type="Proteomes" id="UP000007652">
    <property type="component" value="Unassembled WGS sequence"/>
</dbReference>
<comment type="similarity">
    <text evidence="1 5">Belongs to the FliD family.</text>
</comment>
<comment type="subcellular location">
    <subcellularLocation>
        <location evidence="5">Secreted</location>
    </subcellularLocation>
    <subcellularLocation>
        <location evidence="5">Bacterial flagellum</location>
    </subcellularLocation>
</comment>
<evidence type="ECO:0000256" key="5">
    <source>
        <dbReference type="RuleBase" id="RU362066"/>
    </source>
</evidence>
<evidence type="ECO:0000256" key="3">
    <source>
        <dbReference type="ARBA" id="ARBA00023054"/>
    </source>
</evidence>
<sequence length="524" mass="58719">MPSTLRITGLATGLDVDNMVKQLMQAEKTKVDKVKQQRQLIQWRQDLYREIIGDLNTFKSTFFDVLNKDKYILSANSLAPYSISIDSNAPIKVTATADAQAGQYEVAVSQLAKGAAVVGGELNAENLNLDTKLSSLGLSGTTNINLTYNGTDKSIEVSDSMSIRDLINKVNSETSGAVKVRFSELTKNITFETSKTGVNASLKVTGASFLGIDDMIDPVTGQNAIFKIKTPNNSSFVEVQRETNTFTIDGITYTLNGLASEENPVKFTVNVDSKPVIDKIKEFVNKYNEIIDKINKKLSEKRAYSYQPLTDDQKKEMKEDEIKMWEEKAKEGLLKGDSILQNMVFNLRQAFFQSVKDVGISLQEVGLSTSSDYTQKGKIIIDEAKLKTALETRGQDVINLFVKTSTIAYDPNKTYSGREDRNAEIGIFQRIKDILEDNIRTTRNSSGKKGILLEKAGIKGDFTEFNNLLSKELQEKDRLIDELNKKLAEKEDKYYRDFAKLEKAMQKFNDQANWLYSQIGAMNK</sequence>
<organism evidence="8 9">
    <name type="scientific">Caloramator australicus RC3</name>
    <dbReference type="NCBI Taxonomy" id="857293"/>
    <lineage>
        <taxon>Bacteria</taxon>
        <taxon>Bacillati</taxon>
        <taxon>Bacillota</taxon>
        <taxon>Clostridia</taxon>
        <taxon>Eubacteriales</taxon>
        <taxon>Clostridiaceae</taxon>
        <taxon>Caloramator</taxon>
    </lineage>
</organism>
<dbReference type="GO" id="GO:0007155">
    <property type="term" value="P:cell adhesion"/>
    <property type="evidence" value="ECO:0007669"/>
    <property type="project" value="InterPro"/>
</dbReference>
<evidence type="ECO:0000259" key="7">
    <source>
        <dbReference type="Pfam" id="PF07195"/>
    </source>
</evidence>
<keyword evidence="3 5" id="KW-0175">Coiled coil</keyword>
<dbReference type="GO" id="GO:0009424">
    <property type="term" value="C:bacterial-type flagellum hook"/>
    <property type="evidence" value="ECO:0007669"/>
    <property type="project" value="UniProtKB-UniRule"/>
</dbReference>
<evidence type="ECO:0000256" key="1">
    <source>
        <dbReference type="ARBA" id="ARBA00009764"/>
    </source>
</evidence>
<keyword evidence="9" id="KW-1185">Reference proteome</keyword>
<keyword evidence="8" id="KW-0282">Flagellum</keyword>
<dbReference type="InterPro" id="IPR003481">
    <property type="entry name" value="FliD_N"/>
</dbReference>
<comment type="caution">
    <text evidence="8">The sequence shown here is derived from an EMBL/GenBank/DDBJ whole genome shotgun (WGS) entry which is preliminary data.</text>
</comment>
<dbReference type="InterPro" id="IPR040026">
    <property type="entry name" value="FliD"/>
</dbReference>
<dbReference type="GO" id="GO:0071973">
    <property type="term" value="P:bacterial-type flagellum-dependent cell motility"/>
    <property type="evidence" value="ECO:0007669"/>
    <property type="project" value="TreeGrafter"/>
</dbReference>
<evidence type="ECO:0000256" key="4">
    <source>
        <dbReference type="ARBA" id="ARBA00023143"/>
    </source>
</evidence>
<dbReference type="Pfam" id="PF02465">
    <property type="entry name" value="FliD_N"/>
    <property type="match status" value="1"/>
</dbReference>
<proteinExistence type="inferred from homology"/>
<dbReference type="PANTHER" id="PTHR30288:SF0">
    <property type="entry name" value="FLAGELLAR HOOK-ASSOCIATED PROTEIN 2"/>
    <property type="match status" value="1"/>
</dbReference>
<gene>
    <name evidence="8" type="ORF">CAAU_1706</name>
</gene>
<name>I7K8B9_9CLOT</name>
<dbReference type="OrthoDB" id="9776025at2"/>
<dbReference type="Pfam" id="PF07195">
    <property type="entry name" value="FliD_C"/>
    <property type="match status" value="1"/>
</dbReference>
<feature type="coiled-coil region" evidence="5">
    <location>
        <begin position="466"/>
        <end position="493"/>
    </location>
</feature>
<evidence type="ECO:0000256" key="2">
    <source>
        <dbReference type="ARBA" id="ARBA00011255"/>
    </source>
</evidence>
<dbReference type="PANTHER" id="PTHR30288">
    <property type="entry name" value="FLAGELLAR CAP/ASSEMBLY PROTEIN FLID"/>
    <property type="match status" value="1"/>
</dbReference>
<comment type="subunit">
    <text evidence="2 5">Homopentamer.</text>
</comment>
<dbReference type="InterPro" id="IPR010809">
    <property type="entry name" value="FliD_C"/>
</dbReference>
<dbReference type="STRING" id="857293.CAAU_1706"/>
<feature type="domain" description="Flagellar hook-associated protein 2 C-terminal" evidence="7">
    <location>
        <begin position="221"/>
        <end position="509"/>
    </location>
</feature>
<keyword evidence="4 5" id="KW-0975">Bacterial flagellum</keyword>
<dbReference type="EMBL" id="CAKP01000093">
    <property type="protein sequence ID" value="CCJ33790.1"/>
    <property type="molecule type" value="Genomic_DNA"/>
</dbReference>
<reference evidence="8 9" key="1">
    <citation type="journal article" date="2011" name="J. Bacteriol.">
        <title>Draft genome sequence of Caloramator australicus strain RC3T, a thermoanaerobe from the Great Artesian Basin of Australia.</title>
        <authorList>
            <person name="Ogg C.D."/>
            <person name="Patel B.K.C."/>
        </authorList>
    </citation>
    <scope>NUCLEOTIDE SEQUENCE [LARGE SCALE GENOMIC DNA]</scope>
    <source>
        <strain evidence="8 9">RC3</strain>
    </source>
</reference>
<protein>
    <recommendedName>
        <fullName evidence="5">Flagellar hook-associated protein 2</fullName>
        <shortName evidence="5">HAP2</shortName>
    </recommendedName>
    <alternativeName>
        <fullName evidence="5">Flagellar cap protein</fullName>
    </alternativeName>
</protein>
<feature type="domain" description="Flagellar hook-associated protein 2 N-terminal" evidence="6">
    <location>
        <begin position="12"/>
        <end position="114"/>
    </location>
</feature>
<evidence type="ECO:0000313" key="8">
    <source>
        <dbReference type="EMBL" id="CCJ33790.1"/>
    </source>
</evidence>
<accession>I7K8B9</accession>
<dbReference type="GO" id="GO:0009421">
    <property type="term" value="C:bacterial-type flagellum filament cap"/>
    <property type="evidence" value="ECO:0007669"/>
    <property type="project" value="InterPro"/>
</dbReference>
<evidence type="ECO:0000259" key="6">
    <source>
        <dbReference type="Pfam" id="PF02465"/>
    </source>
</evidence>
<dbReference type="RefSeq" id="WP_008909049.1">
    <property type="nucleotide sequence ID" value="NZ_CAKP01000093.1"/>
</dbReference>
<keyword evidence="8" id="KW-0969">Cilium</keyword>
<keyword evidence="5" id="KW-0964">Secreted</keyword>